<reference evidence="2" key="1">
    <citation type="submission" date="2021-02" db="EMBL/GenBank/DDBJ databases">
        <authorList>
            <person name="Dougan E. K."/>
            <person name="Rhodes N."/>
            <person name="Thang M."/>
            <person name="Chan C."/>
        </authorList>
    </citation>
    <scope>NUCLEOTIDE SEQUENCE</scope>
</reference>
<feature type="compositionally biased region" description="Low complexity" evidence="1">
    <location>
        <begin position="187"/>
        <end position="196"/>
    </location>
</feature>
<comment type="caution">
    <text evidence="2">The sequence shown here is derived from an EMBL/GenBank/DDBJ whole genome shotgun (WGS) entry which is preliminary data.</text>
</comment>
<keyword evidence="3" id="KW-1185">Reference proteome</keyword>
<dbReference type="EMBL" id="CAJNJA010000837">
    <property type="protein sequence ID" value="CAE7155593.1"/>
    <property type="molecule type" value="Genomic_DNA"/>
</dbReference>
<feature type="region of interest" description="Disordered" evidence="1">
    <location>
        <begin position="187"/>
        <end position="217"/>
    </location>
</feature>
<dbReference type="OrthoDB" id="441455at2759"/>
<proteinExistence type="predicted"/>
<name>A0A812ILX4_9DINO</name>
<evidence type="ECO:0000313" key="2">
    <source>
        <dbReference type="EMBL" id="CAE7155593.1"/>
    </source>
</evidence>
<feature type="region of interest" description="Disordered" evidence="1">
    <location>
        <begin position="334"/>
        <end position="353"/>
    </location>
</feature>
<sequence length="353" mass="38786">MEVTLSDTIGLPQGTLLSIRVGSTRRQAVVDSKFKLVFPKGCKHGEDVKVDALQQIGSNMMKYNESVGRYDLDLDDFGSKVSLHMREVIQPATEQEVSAAPEAAKVDDSSVSHRHRVAVYARKYLDEHKLLTWAHKLFQDLIHDQPADPWGYIDKRSAEARGEAELAAKAEAERKLAQADMEDIRQRTATQLQQAAEDGSLENALSHSQEAPELPPMSKELEEITDSQEVAHMKTEEEDLDNLRLKTQAALFRAAEDGSLQEVLGSKASQPAAAATAKDVDVLRLHAAQMLLSAAEDGSLEKALIDASKDTKDVDLLRQEAAATLLRAAEDGTLESVLSKNQAPKDDLESLRQ</sequence>
<accession>A0A812ILX4</accession>
<evidence type="ECO:0000313" key="3">
    <source>
        <dbReference type="Proteomes" id="UP000601435"/>
    </source>
</evidence>
<organism evidence="2 3">
    <name type="scientific">Symbiodinium necroappetens</name>
    <dbReference type="NCBI Taxonomy" id="1628268"/>
    <lineage>
        <taxon>Eukaryota</taxon>
        <taxon>Sar</taxon>
        <taxon>Alveolata</taxon>
        <taxon>Dinophyceae</taxon>
        <taxon>Suessiales</taxon>
        <taxon>Symbiodiniaceae</taxon>
        <taxon>Symbiodinium</taxon>
    </lineage>
</organism>
<dbReference type="Proteomes" id="UP000601435">
    <property type="component" value="Unassembled WGS sequence"/>
</dbReference>
<gene>
    <name evidence="2" type="ORF">SNEC2469_LOCUS261</name>
</gene>
<dbReference type="AlphaFoldDB" id="A0A812ILX4"/>
<feature type="compositionally biased region" description="Basic and acidic residues" evidence="1">
    <location>
        <begin position="343"/>
        <end position="353"/>
    </location>
</feature>
<protein>
    <submittedName>
        <fullName evidence="2">Uncharacterized protein</fullName>
    </submittedName>
</protein>
<evidence type="ECO:0000256" key="1">
    <source>
        <dbReference type="SAM" id="MobiDB-lite"/>
    </source>
</evidence>
<feature type="non-terminal residue" evidence="2">
    <location>
        <position position="1"/>
    </location>
</feature>